<sequence length="54" mass="5807">MDALFVKLISDETTNSDEKLSEHAVSVIGSDAVSLGSKVKDFGEVDDIGYRKCS</sequence>
<gene>
    <name evidence="1" type="ORF">S01H1_38496</name>
</gene>
<dbReference type="AlphaFoldDB" id="X0VYJ3"/>
<organism evidence="1">
    <name type="scientific">marine sediment metagenome</name>
    <dbReference type="NCBI Taxonomy" id="412755"/>
    <lineage>
        <taxon>unclassified sequences</taxon>
        <taxon>metagenomes</taxon>
        <taxon>ecological metagenomes</taxon>
    </lineage>
</organism>
<protein>
    <submittedName>
        <fullName evidence="1">Uncharacterized protein</fullName>
    </submittedName>
</protein>
<accession>X0VYJ3</accession>
<reference evidence="1" key="1">
    <citation type="journal article" date="2014" name="Front. Microbiol.">
        <title>High frequency of phylogenetically diverse reductive dehalogenase-homologous genes in deep subseafloor sedimentary metagenomes.</title>
        <authorList>
            <person name="Kawai M."/>
            <person name="Futagami T."/>
            <person name="Toyoda A."/>
            <person name="Takaki Y."/>
            <person name="Nishi S."/>
            <person name="Hori S."/>
            <person name="Arai W."/>
            <person name="Tsubouchi T."/>
            <person name="Morono Y."/>
            <person name="Uchiyama I."/>
            <person name="Ito T."/>
            <person name="Fujiyama A."/>
            <person name="Inagaki F."/>
            <person name="Takami H."/>
        </authorList>
    </citation>
    <scope>NUCLEOTIDE SEQUENCE</scope>
    <source>
        <strain evidence="1">Expedition CK06-06</strain>
    </source>
</reference>
<dbReference type="EMBL" id="BARS01024236">
    <property type="protein sequence ID" value="GAG05536.1"/>
    <property type="molecule type" value="Genomic_DNA"/>
</dbReference>
<name>X0VYJ3_9ZZZZ</name>
<comment type="caution">
    <text evidence="1">The sequence shown here is derived from an EMBL/GenBank/DDBJ whole genome shotgun (WGS) entry which is preliminary data.</text>
</comment>
<proteinExistence type="predicted"/>
<evidence type="ECO:0000313" key="1">
    <source>
        <dbReference type="EMBL" id="GAG05536.1"/>
    </source>
</evidence>